<dbReference type="CDD" id="cd18791">
    <property type="entry name" value="SF2_C_RHA"/>
    <property type="match status" value="1"/>
</dbReference>
<dbReference type="InterPro" id="IPR001650">
    <property type="entry name" value="Helicase_C-like"/>
</dbReference>
<evidence type="ECO:0000256" key="6">
    <source>
        <dbReference type="ARBA" id="ARBA00022840"/>
    </source>
</evidence>
<gene>
    <name evidence="10" type="ORF">MYAM1_003806</name>
</gene>
<dbReference type="Proteomes" id="UP001219567">
    <property type="component" value="Chromosome 7"/>
</dbReference>
<dbReference type="Gene3D" id="3.40.50.300">
    <property type="entry name" value="P-loop containing nucleotide triphosphate hydrolases"/>
    <property type="match status" value="2"/>
</dbReference>
<organism evidence="10 11">
    <name type="scientific">Malassezia yamatoensis</name>
    <dbReference type="NCBI Taxonomy" id="253288"/>
    <lineage>
        <taxon>Eukaryota</taxon>
        <taxon>Fungi</taxon>
        <taxon>Dikarya</taxon>
        <taxon>Basidiomycota</taxon>
        <taxon>Ustilaginomycotina</taxon>
        <taxon>Malasseziomycetes</taxon>
        <taxon>Malasseziales</taxon>
        <taxon>Malasseziaceae</taxon>
        <taxon>Malassezia</taxon>
    </lineage>
</organism>
<dbReference type="GO" id="GO:0003724">
    <property type="term" value="F:RNA helicase activity"/>
    <property type="evidence" value="ECO:0007669"/>
    <property type="project" value="UniProtKB-EC"/>
</dbReference>
<dbReference type="GO" id="GO:0071013">
    <property type="term" value="C:catalytic step 2 spliceosome"/>
    <property type="evidence" value="ECO:0007669"/>
    <property type="project" value="TreeGrafter"/>
</dbReference>
<evidence type="ECO:0000256" key="5">
    <source>
        <dbReference type="ARBA" id="ARBA00022806"/>
    </source>
</evidence>
<dbReference type="InterPro" id="IPR027417">
    <property type="entry name" value="P-loop_NTPase"/>
</dbReference>
<evidence type="ECO:0000313" key="11">
    <source>
        <dbReference type="Proteomes" id="UP001219567"/>
    </source>
</evidence>
<protein>
    <recommendedName>
        <fullName evidence="2">RNA helicase</fullName>
        <ecNumber evidence="2">3.6.4.13</ecNumber>
    </recommendedName>
</protein>
<dbReference type="InterPro" id="IPR014001">
    <property type="entry name" value="Helicase_ATP-bd"/>
</dbReference>
<keyword evidence="11" id="KW-1185">Reference proteome</keyword>
<comment type="similarity">
    <text evidence="1">Belongs to the DEAD box helicase family. DEAH subfamily.</text>
</comment>
<sequence length="433" mass="47431">MAFWKPGAERPEIPQYLRNAGWASDGRQIVCTQPRRVAATSVAGRVASETRTKLGEEVGYTVRFEDCTHPVHTQLKYTTPGLLFRECMRDPLLTRYSVVMVDEAHERGVYTDLLVSLLKKIRKMRPDLRIIVSSATMDAEVFARYFDPHYQGTSTDTIAICSLEGRTYPVEIAYLANATSNYVDAAVDAAWNLHLTQPLGDILVFLTGQDEIQTAMQALHDRYSALPPGSLPMLLLPLYAGLPPGEQNGIFLPAPRGTRKVVLATNVAEASVTIDGIVYVVDTGFTKVKQLDIASNMDILSVVPASQAALAQRAGRAGRTAPGKCLRLFPQAQLATLPKGPTPELIRCELAPYLLQLKALGIDNLARFDFVPPAPNPDAMVSALTYLASLEALDEHGRLLPLGERLAEAPLDPMMARAVGRLVLTTSYFTLRM</sequence>
<dbReference type="InterPro" id="IPR042035">
    <property type="entry name" value="DEAH_win-hel_dom"/>
</dbReference>
<dbReference type="PANTHER" id="PTHR18934">
    <property type="entry name" value="ATP-DEPENDENT RNA HELICASE"/>
    <property type="match status" value="1"/>
</dbReference>
<keyword evidence="4 10" id="KW-0378">Hydrolase</keyword>
<dbReference type="EC" id="3.6.4.13" evidence="2"/>
<dbReference type="GO" id="GO:0005524">
    <property type="term" value="F:ATP binding"/>
    <property type="evidence" value="ECO:0007669"/>
    <property type="project" value="UniProtKB-KW"/>
</dbReference>
<dbReference type="EMBL" id="CP119949">
    <property type="protein sequence ID" value="WFD01046.1"/>
    <property type="molecule type" value="Genomic_DNA"/>
</dbReference>
<evidence type="ECO:0000256" key="4">
    <source>
        <dbReference type="ARBA" id="ARBA00022801"/>
    </source>
</evidence>
<evidence type="ECO:0000259" key="8">
    <source>
        <dbReference type="PROSITE" id="PS51192"/>
    </source>
</evidence>
<dbReference type="GO" id="GO:0016787">
    <property type="term" value="F:hydrolase activity"/>
    <property type="evidence" value="ECO:0007669"/>
    <property type="project" value="UniProtKB-KW"/>
</dbReference>
<dbReference type="PROSITE" id="PS00690">
    <property type="entry name" value="DEAH_ATP_HELICASE"/>
    <property type="match status" value="1"/>
</dbReference>
<dbReference type="Gene3D" id="1.10.10.2130">
    <property type="entry name" value="DEAH helicase family, winged-helix domain"/>
    <property type="match status" value="1"/>
</dbReference>
<name>A0AAJ5YWU2_9BASI</name>
<dbReference type="PANTHER" id="PTHR18934:SF136">
    <property type="entry name" value="ATP-DEPENDENT RNA HELICASE DHX35-RELATED"/>
    <property type="match status" value="1"/>
</dbReference>
<dbReference type="AlphaFoldDB" id="A0AAJ5YWU2"/>
<dbReference type="Pfam" id="PF00271">
    <property type="entry name" value="Helicase_C"/>
    <property type="match status" value="1"/>
</dbReference>
<dbReference type="PROSITE" id="PS51194">
    <property type="entry name" value="HELICASE_CTER"/>
    <property type="match status" value="1"/>
</dbReference>
<dbReference type="InterPro" id="IPR048333">
    <property type="entry name" value="HA2_WH"/>
</dbReference>
<reference evidence="10 11" key="1">
    <citation type="submission" date="2023-03" db="EMBL/GenBank/DDBJ databases">
        <title>Mating type loci evolution in Malassezia.</title>
        <authorList>
            <person name="Coelho M.A."/>
        </authorList>
    </citation>
    <scope>NUCLEOTIDE SEQUENCE [LARGE SCALE GENOMIC DNA]</scope>
    <source>
        <strain evidence="10 11">CBS 9725</strain>
    </source>
</reference>
<dbReference type="InterPro" id="IPR002464">
    <property type="entry name" value="DNA/RNA_helicase_DEAH_CS"/>
</dbReference>
<keyword evidence="3" id="KW-0547">Nucleotide-binding</keyword>
<dbReference type="PROSITE" id="PS51192">
    <property type="entry name" value="HELICASE_ATP_BIND_1"/>
    <property type="match status" value="1"/>
</dbReference>
<dbReference type="GO" id="GO:0003723">
    <property type="term" value="F:RNA binding"/>
    <property type="evidence" value="ECO:0007669"/>
    <property type="project" value="TreeGrafter"/>
</dbReference>
<proteinExistence type="inferred from homology"/>
<keyword evidence="5 10" id="KW-0347">Helicase</keyword>
<keyword evidence="6" id="KW-0067">ATP-binding</keyword>
<evidence type="ECO:0000259" key="9">
    <source>
        <dbReference type="PROSITE" id="PS51194"/>
    </source>
</evidence>
<accession>A0AAJ5YWU2</accession>
<dbReference type="FunFam" id="3.40.50.300:FF:000578">
    <property type="entry name" value="probable ATP-dependent RNA helicase DHX35"/>
    <property type="match status" value="1"/>
</dbReference>
<comment type="catalytic activity">
    <reaction evidence="7">
        <text>ATP + H2O = ADP + phosphate + H(+)</text>
        <dbReference type="Rhea" id="RHEA:13065"/>
        <dbReference type="ChEBI" id="CHEBI:15377"/>
        <dbReference type="ChEBI" id="CHEBI:15378"/>
        <dbReference type="ChEBI" id="CHEBI:30616"/>
        <dbReference type="ChEBI" id="CHEBI:43474"/>
        <dbReference type="ChEBI" id="CHEBI:456216"/>
        <dbReference type="EC" id="3.6.4.13"/>
    </reaction>
</comment>
<feature type="domain" description="Helicase ATP-binding" evidence="8">
    <location>
        <begin position="1"/>
        <end position="155"/>
    </location>
</feature>
<dbReference type="Pfam" id="PF04408">
    <property type="entry name" value="WHD_HA2"/>
    <property type="match status" value="1"/>
</dbReference>
<dbReference type="SMART" id="SM00487">
    <property type="entry name" value="DEXDc"/>
    <property type="match status" value="1"/>
</dbReference>
<feature type="domain" description="Helicase C-terminal" evidence="9">
    <location>
        <begin position="182"/>
        <end position="361"/>
    </location>
</feature>
<evidence type="ECO:0000256" key="3">
    <source>
        <dbReference type="ARBA" id="ARBA00022741"/>
    </source>
</evidence>
<evidence type="ECO:0000313" key="10">
    <source>
        <dbReference type="EMBL" id="WFD01046.1"/>
    </source>
</evidence>
<dbReference type="SUPFAM" id="SSF52540">
    <property type="entry name" value="P-loop containing nucleoside triphosphate hydrolases"/>
    <property type="match status" value="1"/>
</dbReference>
<evidence type="ECO:0000256" key="1">
    <source>
        <dbReference type="ARBA" id="ARBA00008792"/>
    </source>
</evidence>
<evidence type="ECO:0000256" key="7">
    <source>
        <dbReference type="ARBA" id="ARBA00047984"/>
    </source>
</evidence>
<evidence type="ECO:0000256" key="2">
    <source>
        <dbReference type="ARBA" id="ARBA00012552"/>
    </source>
</evidence>
<dbReference type="SMART" id="SM00490">
    <property type="entry name" value="HELICc"/>
    <property type="match status" value="1"/>
</dbReference>